<evidence type="ECO:0000313" key="2">
    <source>
        <dbReference type="Proteomes" id="UP000324091"/>
    </source>
</evidence>
<keyword evidence="2" id="KW-1185">Reference proteome</keyword>
<sequence length="122" mass="13172">MLRWELSSNYPIIPEDSSVCVCAGRSLGKHLDPRGERQEQEVKGGGECFFFEEGGAFLPLSEMSLDGISQALCLLHEAPSCRFFSFCVNMSGCSLSVLCSLGLQQLPDRDGGQDPCSSSTAD</sequence>
<evidence type="ECO:0000313" key="1">
    <source>
        <dbReference type="EMBL" id="TWW78863.1"/>
    </source>
</evidence>
<name>A0A5C6PH80_9TELE</name>
<gene>
    <name evidence="1" type="ORF">D4764_11G0009840</name>
</gene>
<reference evidence="1 2" key="1">
    <citation type="submission" date="2019-04" db="EMBL/GenBank/DDBJ databases">
        <title>Chromosome genome assembly for Takifugu flavidus.</title>
        <authorList>
            <person name="Xiao S."/>
        </authorList>
    </citation>
    <scope>NUCLEOTIDE SEQUENCE [LARGE SCALE GENOMIC DNA]</scope>
    <source>
        <strain evidence="1">HTHZ2018</strain>
        <tissue evidence="1">Muscle</tissue>
    </source>
</reference>
<dbReference type="Proteomes" id="UP000324091">
    <property type="component" value="Chromosome 11"/>
</dbReference>
<dbReference type="AlphaFoldDB" id="A0A5C6PH80"/>
<protein>
    <submittedName>
        <fullName evidence="1">Uncharacterized protein</fullName>
    </submittedName>
</protein>
<organism evidence="1 2">
    <name type="scientific">Takifugu flavidus</name>
    <name type="common">sansaifugu</name>
    <dbReference type="NCBI Taxonomy" id="433684"/>
    <lineage>
        <taxon>Eukaryota</taxon>
        <taxon>Metazoa</taxon>
        <taxon>Chordata</taxon>
        <taxon>Craniata</taxon>
        <taxon>Vertebrata</taxon>
        <taxon>Euteleostomi</taxon>
        <taxon>Actinopterygii</taxon>
        <taxon>Neopterygii</taxon>
        <taxon>Teleostei</taxon>
        <taxon>Neoteleostei</taxon>
        <taxon>Acanthomorphata</taxon>
        <taxon>Eupercaria</taxon>
        <taxon>Tetraodontiformes</taxon>
        <taxon>Tetradontoidea</taxon>
        <taxon>Tetraodontidae</taxon>
        <taxon>Takifugu</taxon>
    </lineage>
</organism>
<accession>A0A5C6PH80</accession>
<comment type="caution">
    <text evidence="1">The sequence shown here is derived from an EMBL/GenBank/DDBJ whole genome shotgun (WGS) entry which is preliminary data.</text>
</comment>
<dbReference type="EMBL" id="RHFK02000003">
    <property type="protein sequence ID" value="TWW78863.1"/>
    <property type="molecule type" value="Genomic_DNA"/>
</dbReference>
<proteinExistence type="predicted"/>